<keyword evidence="1" id="KW-1133">Transmembrane helix</keyword>
<evidence type="ECO:0000313" key="3">
    <source>
        <dbReference type="Proteomes" id="UP000484164"/>
    </source>
</evidence>
<dbReference type="Proteomes" id="UP000484164">
    <property type="component" value="Unassembled WGS sequence"/>
</dbReference>
<dbReference type="EMBL" id="WBVQ01000001">
    <property type="protein sequence ID" value="KAB2816997.1"/>
    <property type="molecule type" value="Genomic_DNA"/>
</dbReference>
<reference evidence="2 3" key="1">
    <citation type="submission" date="2019-10" db="EMBL/GenBank/DDBJ databases">
        <title>Genome sequence of Phaeocystidibacter marisrubri JCM30614 (type strain).</title>
        <authorList>
            <person name="Bowman J.P."/>
        </authorList>
    </citation>
    <scope>NUCLEOTIDE SEQUENCE [LARGE SCALE GENOMIC DNA]</scope>
    <source>
        <strain evidence="2 3">JCM 30614</strain>
    </source>
</reference>
<keyword evidence="3" id="KW-1185">Reference proteome</keyword>
<evidence type="ECO:0000256" key="1">
    <source>
        <dbReference type="SAM" id="Phobius"/>
    </source>
</evidence>
<protein>
    <recommendedName>
        <fullName evidence="4">DUF4340 domain-containing protein</fullName>
    </recommendedName>
</protein>
<evidence type="ECO:0000313" key="2">
    <source>
        <dbReference type="EMBL" id="KAB2816997.1"/>
    </source>
</evidence>
<comment type="caution">
    <text evidence="2">The sequence shown here is derived from an EMBL/GenBank/DDBJ whole genome shotgun (WGS) entry which is preliminary data.</text>
</comment>
<keyword evidence="1" id="KW-0472">Membrane</keyword>
<evidence type="ECO:0008006" key="4">
    <source>
        <dbReference type="Google" id="ProtNLM"/>
    </source>
</evidence>
<keyword evidence="1" id="KW-0812">Transmembrane</keyword>
<sequence length="338" mass="38483">MKKKSKVNIGLFGIVVAITIFISTRDFGGNSTLNDNREEYDMAVKDTAAITKIVIESKEPGKVELTREGNKWMVNGKYIARPGAIQELLLTFHKVTLRHFPTENAEENILRRMASHGKDVKIYQGDDLVMNFIVGTDNLDQLGTYMMKKGASRPYAMHIPGFNGYLSSRFFTREDLWKYRVIFGTDNLDIRKLTMEYGIVPEESFSIEQNENGDLKVLDNNGLPIEPFNSQHARFYLGSIRTLQYEGAILEDEGAYAKIDSLRNTIPVFKLSVTDKTGETKDIEAFYAPAEPDTYDDAGQPMKYDPDSFYAIINGEQYVLIQTYAFGNILQTKEYFNR</sequence>
<name>A0A6L3ZGN7_9FLAO</name>
<feature type="transmembrane region" description="Helical" evidence="1">
    <location>
        <begin position="7"/>
        <end position="24"/>
    </location>
</feature>
<organism evidence="2 3">
    <name type="scientific">Phaeocystidibacter marisrubri</name>
    <dbReference type="NCBI Taxonomy" id="1577780"/>
    <lineage>
        <taxon>Bacteria</taxon>
        <taxon>Pseudomonadati</taxon>
        <taxon>Bacteroidota</taxon>
        <taxon>Flavobacteriia</taxon>
        <taxon>Flavobacteriales</taxon>
        <taxon>Phaeocystidibacteraceae</taxon>
        <taxon>Phaeocystidibacter</taxon>
    </lineage>
</organism>
<dbReference type="AlphaFoldDB" id="A0A6L3ZGN7"/>
<proteinExistence type="predicted"/>
<dbReference type="RefSeq" id="WP_151691569.1">
    <property type="nucleotide sequence ID" value="NZ_BMGX01000002.1"/>
</dbReference>
<accession>A0A6L3ZGN7</accession>
<gene>
    <name evidence="2" type="ORF">F8C82_00975</name>
</gene>
<dbReference type="OrthoDB" id="931346at2"/>